<evidence type="ECO:0000256" key="5">
    <source>
        <dbReference type="ARBA" id="ARBA00023136"/>
    </source>
</evidence>
<evidence type="ECO:0000256" key="4">
    <source>
        <dbReference type="ARBA" id="ARBA00022989"/>
    </source>
</evidence>
<sequence length="193" mass="21606">MKKGILISLTVLVVLVLWYMTGYNALVSIEESVSKQWANVESQYQRRADLIPNLVATVKGYASHESETLEGVVSARAKATQVTVDAESLTPEKLQEYQAAQGELSAALGRLLMITENYPDLKANQNFLELQAQLEGTENRIQVERSRYNEITSSFNTAIRRFPRNIIASLSGFERKPYFEAEEGSQKAPNVAF</sequence>
<dbReference type="Pfam" id="PF04011">
    <property type="entry name" value="LemA"/>
    <property type="match status" value="1"/>
</dbReference>
<evidence type="ECO:0000256" key="1">
    <source>
        <dbReference type="ARBA" id="ARBA00004167"/>
    </source>
</evidence>
<dbReference type="AlphaFoldDB" id="A0A5J4SC47"/>
<comment type="subcellular location">
    <subcellularLocation>
        <location evidence="1">Membrane</location>
        <topology evidence="1">Single-pass membrane protein</topology>
    </subcellularLocation>
</comment>
<proteinExistence type="inferred from homology"/>
<keyword evidence="3" id="KW-0812">Transmembrane</keyword>
<organism evidence="6">
    <name type="scientific">termite gut metagenome</name>
    <dbReference type="NCBI Taxonomy" id="433724"/>
    <lineage>
        <taxon>unclassified sequences</taxon>
        <taxon>metagenomes</taxon>
        <taxon>organismal metagenomes</taxon>
    </lineage>
</organism>
<evidence type="ECO:0008006" key="7">
    <source>
        <dbReference type="Google" id="ProtNLM"/>
    </source>
</evidence>
<evidence type="ECO:0000313" key="6">
    <source>
        <dbReference type="EMBL" id="KAA6343035.1"/>
    </source>
</evidence>
<keyword evidence="4" id="KW-1133">Transmembrane helix</keyword>
<dbReference type="InterPro" id="IPR023353">
    <property type="entry name" value="LemA-like_dom_sf"/>
</dbReference>
<comment type="caution">
    <text evidence="6">The sequence shown here is derived from an EMBL/GenBank/DDBJ whole genome shotgun (WGS) entry which is preliminary data.</text>
</comment>
<dbReference type="InterPro" id="IPR007156">
    <property type="entry name" value="MamQ_LemA"/>
</dbReference>
<dbReference type="PANTHER" id="PTHR34478:SF2">
    <property type="entry name" value="MEMBRANE PROTEIN"/>
    <property type="match status" value="1"/>
</dbReference>
<comment type="similarity">
    <text evidence="2">Belongs to the LemA family.</text>
</comment>
<keyword evidence="5" id="KW-0472">Membrane</keyword>
<dbReference type="Gene3D" id="1.20.1440.20">
    <property type="entry name" value="LemA-like domain"/>
    <property type="match status" value="1"/>
</dbReference>
<accession>A0A5J4SC47</accession>
<dbReference type="PANTHER" id="PTHR34478">
    <property type="entry name" value="PROTEIN LEMA"/>
    <property type="match status" value="1"/>
</dbReference>
<evidence type="ECO:0000256" key="2">
    <source>
        <dbReference type="ARBA" id="ARBA00008854"/>
    </source>
</evidence>
<protein>
    <recommendedName>
        <fullName evidence="7">LemA family protein</fullName>
    </recommendedName>
</protein>
<reference evidence="6" key="1">
    <citation type="submission" date="2019-03" db="EMBL/GenBank/DDBJ databases">
        <title>Single cell metagenomics reveals metabolic interactions within the superorganism composed of flagellate Streblomastix strix and complex community of Bacteroidetes bacteria on its surface.</title>
        <authorList>
            <person name="Treitli S.C."/>
            <person name="Kolisko M."/>
            <person name="Husnik F."/>
            <person name="Keeling P."/>
            <person name="Hampl V."/>
        </authorList>
    </citation>
    <scope>NUCLEOTIDE SEQUENCE</scope>
    <source>
        <strain evidence="6">STM</strain>
    </source>
</reference>
<dbReference type="SUPFAM" id="SSF140478">
    <property type="entry name" value="LemA-like"/>
    <property type="match status" value="1"/>
</dbReference>
<name>A0A5J4SC47_9ZZZZ</name>
<evidence type="ECO:0000256" key="3">
    <source>
        <dbReference type="ARBA" id="ARBA00022692"/>
    </source>
</evidence>
<dbReference type="GO" id="GO:0016020">
    <property type="term" value="C:membrane"/>
    <property type="evidence" value="ECO:0007669"/>
    <property type="project" value="UniProtKB-SubCell"/>
</dbReference>
<gene>
    <name evidence="6" type="ORF">EZS27_009253</name>
</gene>
<dbReference type="EMBL" id="SNRY01000292">
    <property type="protein sequence ID" value="KAA6343035.1"/>
    <property type="molecule type" value="Genomic_DNA"/>
</dbReference>